<evidence type="ECO:0000313" key="1">
    <source>
        <dbReference type="EMBL" id="RDY01742.1"/>
    </source>
</evidence>
<sequence>MNDLHHKYSKPSAIKKFANVLHWNLDKNYRARVMHYKSVDPMKDKKFSNRTTRSHTKKEILVIIVCSLPSENGVPLSIDLVPCKGPLRQHYLDAALRIRVPFLLVKKKDESLRLCVDYHQLVFPYLSDPFIVYIDASKMSLSDVFMLKDLSPPKQSQCCGQCLEYEILEYVYFNGYRDIRDLSLVHEITLESMKLGILKITSDLIERSKEGCKQGLYLLD</sequence>
<keyword evidence="2" id="KW-1185">Reference proteome</keyword>
<feature type="non-terminal residue" evidence="1">
    <location>
        <position position="1"/>
    </location>
</feature>
<comment type="caution">
    <text evidence="1">The sequence shown here is derived from an EMBL/GenBank/DDBJ whole genome shotgun (WGS) entry which is preliminary data.</text>
</comment>
<dbReference type="EMBL" id="QJKJ01002699">
    <property type="protein sequence ID" value="RDY01742.1"/>
    <property type="molecule type" value="Genomic_DNA"/>
</dbReference>
<dbReference type="AlphaFoldDB" id="A0A371HG92"/>
<reference evidence="1" key="1">
    <citation type="submission" date="2018-05" db="EMBL/GenBank/DDBJ databases">
        <title>Draft genome of Mucuna pruriens seed.</title>
        <authorList>
            <person name="Nnadi N.E."/>
            <person name="Vos R."/>
            <person name="Hasami M.H."/>
            <person name="Devisetty U.K."/>
            <person name="Aguiy J.C."/>
        </authorList>
    </citation>
    <scope>NUCLEOTIDE SEQUENCE [LARGE SCALE GENOMIC DNA]</scope>
    <source>
        <strain evidence="1">JCA_2017</strain>
    </source>
</reference>
<name>A0A371HG92_MUCPR</name>
<evidence type="ECO:0000313" key="2">
    <source>
        <dbReference type="Proteomes" id="UP000257109"/>
    </source>
</evidence>
<proteinExistence type="predicted"/>
<dbReference type="Proteomes" id="UP000257109">
    <property type="component" value="Unassembled WGS sequence"/>
</dbReference>
<accession>A0A371HG92</accession>
<organism evidence="1 2">
    <name type="scientific">Mucuna pruriens</name>
    <name type="common">Velvet bean</name>
    <name type="synonym">Dolichos pruriens</name>
    <dbReference type="NCBI Taxonomy" id="157652"/>
    <lineage>
        <taxon>Eukaryota</taxon>
        <taxon>Viridiplantae</taxon>
        <taxon>Streptophyta</taxon>
        <taxon>Embryophyta</taxon>
        <taxon>Tracheophyta</taxon>
        <taxon>Spermatophyta</taxon>
        <taxon>Magnoliopsida</taxon>
        <taxon>eudicotyledons</taxon>
        <taxon>Gunneridae</taxon>
        <taxon>Pentapetalae</taxon>
        <taxon>rosids</taxon>
        <taxon>fabids</taxon>
        <taxon>Fabales</taxon>
        <taxon>Fabaceae</taxon>
        <taxon>Papilionoideae</taxon>
        <taxon>50 kb inversion clade</taxon>
        <taxon>NPAAA clade</taxon>
        <taxon>indigoferoid/millettioid clade</taxon>
        <taxon>Phaseoleae</taxon>
        <taxon>Mucuna</taxon>
    </lineage>
</organism>
<gene>
    <name evidence="1" type="ORF">CR513_14897</name>
</gene>
<protein>
    <submittedName>
        <fullName evidence="1">Uncharacterized protein</fullName>
    </submittedName>
</protein>